<keyword evidence="2" id="KW-1185">Reference proteome</keyword>
<dbReference type="AlphaFoldDB" id="A0A6G4AEK0"/>
<protein>
    <submittedName>
        <fullName evidence="1">Uncharacterized protein</fullName>
    </submittedName>
</protein>
<sequence length="142" mass="14850">MENAHGLFGTERASDLPFDGAEAQQGQADDLDQGGDTPVVLHEDWGDGEGPLGVAVAALDRALAFVVDPDLTRVGFVGGGAGQQRVPAVDSGLRFQYIPVEVPGQGRDALFVLGDGPPQTGRNAALGANHTPTWVTIFYRVL</sequence>
<organism evidence="1 2">
    <name type="scientific">Streptomyces rhizosphaericus</name>
    <dbReference type="NCBI Taxonomy" id="114699"/>
    <lineage>
        <taxon>Bacteria</taxon>
        <taxon>Bacillati</taxon>
        <taxon>Actinomycetota</taxon>
        <taxon>Actinomycetes</taxon>
        <taxon>Kitasatosporales</taxon>
        <taxon>Streptomycetaceae</taxon>
        <taxon>Streptomyces</taxon>
        <taxon>Streptomyces violaceusniger group</taxon>
    </lineage>
</organism>
<comment type="caution">
    <text evidence="1">The sequence shown here is derived from an EMBL/GenBank/DDBJ whole genome shotgun (WGS) entry which is preliminary data.</text>
</comment>
<gene>
    <name evidence="1" type="ORF">G4H13_12000</name>
</gene>
<dbReference type="RefSeq" id="WP_164426491.1">
    <property type="nucleotide sequence ID" value="NZ_JAAIKT010000010.1"/>
</dbReference>
<dbReference type="EMBL" id="JAAIKT010000010">
    <property type="protein sequence ID" value="NEW71101.1"/>
    <property type="molecule type" value="Genomic_DNA"/>
</dbReference>
<reference evidence="1" key="1">
    <citation type="submission" date="2020-02" db="EMBL/GenBank/DDBJ databases">
        <title>A new Streptomyces sp. for controlling soil-borne diseases.</title>
        <authorList>
            <person name="Li X."/>
            <person name="Tian Y."/>
            <person name="Gao K."/>
        </authorList>
    </citation>
    <scope>NUCLEOTIDE SEQUENCE [LARGE SCALE GENOMIC DNA]</scope>
    <source>
        <strain evidence="1">0250</strain>
    </source>
</reference>
<evidence type="ECO:0000313" key="2">
    <source>
        <dbReference type="Proteomes" id="UP000476310"/>
    </source>
</evidence>
<name>A0A6G4AEK0_9ACTN</name>
<dbReference type="Proteomes" id="UP000476310">
    <property type="component" value="Unassembled WGS sequence"/>
</dbReference>
<evidence type="ECO:0000313" key="1">
    <source>
        <dbReference type="EMBL" id="NEW71101.1"/>
    </source>
</evidence>
<accession>A0A6G4AEK0</accession>
<proteinExistence type="predicted"/>